<dbReference type="RefSeq" id="WP_344552220.1">
    <property type="nucleotide sequence ID" value="NZ_BAAANS010000015.1"/>
</dbReference>
<gene>
    <name evidence="1" type="ORF">GCM10009759_26710</name>
</gene>
<dbReference type="EMBL" id="BAAANS010000015">
    <property type="protein sequence ID" value="GAA2096989.1"/>
    <property type="molecule type" value="Genomic_DNA"/>
</dbReference>
<organism evidence="1 2">
    <name type="scientific">Kitasatospora saccharophila</name>
    <dbReference type="NCBI Taxonomy" id="407973"/>
    <lineage>
        <taxon>Bacteria</taxon>
        <taxon>Bacillati</taxon>
        <taxon>Actinomycetota</taxon>
        <taxon>Actinomycetes</taxon>
        <taxon>Kitasatosporales</taxon>
        <taxon>Streptomycetaceae</taxon>
        <taxon>Kitasatospora</taxon>
    </lineage>
</organism>
<dbReference type="Proteomes" id="UP001500897">
    <property type="component" value="Unassembled WGS sequence"/>
</dbReference>
<evidence type="ECO:0000313" key="2">
    <source>
        <dbReference type="Proteomes" id="UP001500897"/>
    </source>
</evidence>
<reference evidence="1 2" key="1">
    <citation type="journal article" date="2019" name="Int. J. Syst. Evol. Microbiol.">
        <title>The Global Catalogue of Microorganisms (GCM) 10K type strain sequencing project: providing services to taxonomists for standard genome sequencing and annotation.</title>
        <authorList>
            <consortium name="The Broad Institute Genomics Platform"/>
            <consortium name="The Broad Institute Genome Sequencing Center for Infectious Disease"/>
            <person name="Wu L."/>
            <person name="Ma J."/>
        </authorList>
    </citation>
    <scope>NUCLEOTIDE SEQUENCE [LARGE SCALE GENOMIC DNA]</scope>
    <source>
        <strain evidence="1 2">JCM 14559</strain>
    </source>
</reference>
<comment type="caution">
    <text evidence="1">The sequence shown here is derived from an EMBL/GenBank/DDBJ whole genome shotgun (WGS) entry which is preliminary data.</text>
</comment>
<keyword evidence="2" id="KW-1185">Reference proteome</keyword>
<proteinExistence type="predicted"/>
<evidence type="ECO:0000313" key="1">
    <source>
        <dbReference type="EMBL" id="GAA2096989.1"/>
    </source>
</evidence>
<sequence>MSPARTSDLLTMTAGRSLQGFATGAIPLGIGPMRDVLPREKLGSAMALTSSSPTASTP</sequence>
<name>A0ABN2WRP1_9ACTN</name>
<accession>A0ABN2WRP1</accession>
<protein>
    <recommendedName>
        <fullName evidence="3">Nitronate monooxygenase</fullName>
    </recommendedName>
</protein>
<evidence type="ECO:0008006" key="3">
    <source>
        <dbReference type="Google" id="ProtNLM"/>
    </source>
</evidence>